<sequence length="108" mass="12184">MKEIRIPASILQYTPKQWYINSSVIMRSLHMEIELCTVDCCTPDFCQTCSIFCNSASQYNSGKTAKESCFVCQPKIYGEPEPESVNSNEAKPSERVCSKLEKYCPAVP</sequence>
<reference evidence="1" key="2">
    <citation type="journal article" date="2015" name="Data Brief">
        <title>Shoot transcriptome of the giant reed, Arundo donax.</title>
        <authorList>
            <person name="Barrero R.A."/>
            <person name="Guerrero F.D."/>
            <person name="Moolhuijzen P."/>
            <person name="Goolsby J.A."/>
            <person name="Tidwell J."/>
            <person name="Bellgard S.E."/>
            <person name="Bellgard M.I."/>
        </authorList>
    </citation>
    <scope>NUCLEOTIDE SEQUENCE</scope>
    <source>
        <tissue evidence="1">Shoot tissue taken approximately 20 cm above the soil surface</tissue>
    </source>
</reference>
<evidence type="ECO:0000313" key="1">
    <source>
        <dbReference type="EMBL" id="JAD77379.1"/>
    </source>
</evidence>
<protein>
    <submittedName>
        <fullName evidence="1">Uncharacterized protein</fullName>
    </submittedName>
</protein>
<organism evidence="1">
    <name type="scientific">Arundo donax</name>
    <name type="common">Giant reed</name>
    <name type="synonym">Donax arundinaceus</name>
    <dbReference type="NCBI Taxonomy" id="35708"/>
    <lineage>
        <taxon>Eukaryota</taxon>
        <taxon>Viridiplantae</taxon>
        <taxon>Streptophyta</taxon>
        <taxon>Embryophyta</taxon>
        <taxon>Tracheophyta</taxon>
        <taxon>Spermatophyta</taxon>
        <taxon>Magnoliopsida</taxon>
        <taxon>Liliopsida</taxon>
        <taxon>Poales</taxon>
        <taxon>Poaceae</taxon>
        <taxon>PACMAD clade</taxon>
        <taxon>Arundinoideae</taxon>
        <taxon>Arundineae</taxon>
        <taxon>Arundo</taxon>
    </lineage>
</organism>
<reference evidence="1" key="1">
    <citation type="submission" date="2014-09" db="EMBL/GenBank/DDBJ databases">
        <authorList>
            <person name="Magalhaes I.L.F."/>
            <person name="Oliveira U."/>
            <person name="Santos F.R."/>
            <person name="Vidigal T.H.D.A."/>
            <person name="Brescovit A.D."/>
            <person name="Santos A.J."/>
        </authorList>
    </citation>
    <scope>NUCLEOTIDE SEQUENCE</scope>
    <source>
        <tissue evidence="1">Shoot tissue taken approximately 20 cm above the soil surface</tissue>
    </source>
</reference>
<name>A0A0A9CM30_ARUDO</name>
<accession>A0A0A9CM30</accession>
<proteinExistence type="predicted"/>
<dbReference type="EMBL" id="GBRH01220516">
    <property type="protein sequence ID" value="JAD77379.1"/>
    <property type="molecule type" value="Transcribed_RNA"/>
</dbReference>
<dbReference type="AlphaFoldDB" id="A0A0A9CM30"/>